<organism evidence="1 2">
    <name type="scientific">Micromonospora lupini str. Lupac 08</name>
    <dbReference type="NCBI Taxonomy" id="1150864"/>
    <lineage>
        <taxon>Bacteria</taxon>
        <taxon>Bacillati</taxon>
        <taxon>Actinomycetota</taxon>
        <taxon>Actinomycetes</taxon>
        <taxon>Micromonosporales</taxon>
        <taxon>Micromonosporaceae</taxon>
        <taxon>Micromonospora</taxon>
    </lineage>
</organism>
<dbReference type="Proteomes" id="UP000003448">
    <property type="component" value="Unassembled WGS sequence"/>
</dbReference>
<dbReference type="eggNOG" id="ENOG5031M12">
    <property type="taxonomic scope" value="Bacteria"/>
</dbReference>
<accession>I0L1Y9</accession>
<evidence type="ECO:0000313" key="2">
    <source>
        <dbReference type="Proteomes" id="UP000003448"/>
    </source>
</evidence>
<proteinExistence type="predicted"/>
<dbReference type="SUPFAM" id="SSF48403">
    <property type="entry name" value="Ankyrin repeat"/>
    <property type="match status" value="1"/>
</dbReference>
<name>I0L1Y9_9ACTN</name>
<dbReference type="EMBL" id="CAIE01000022">
    <property type="protein sequence ID" value="CCH17836.1"/>
    <property type="molecule type" value="Genomic_DNA"/>
</dbReference>
<dbReference type="AlphaFoldDB" id="I0L1Y9"/>
<dbReference type="Gene3D" id="1.25.40.20">
    <property type="entry name" value="Ankyrin repeat-containing domain"/>
    <property type="match status" value="1"/>
</dbReference>
<reference evidence="2" key="1">
    <citation type="journal article" date="2012" name="J. Bacteriol.">
        <title>Genome Sequence of Micromonospora lupini Lupac 08, Isolated from Root Nodules of Lupinus angustifolius.</title>
        <authorList>
            <person name="Alonso-Vega P."/>
            <person name="Normand P."/>
            <person name="Bacigalupe R."/>
            <person name="Pujic P."/>
            <person name="Lajus A."/>
            <person name="Vallenet D."/>
            <person name="Carro L."/>
            <person name="Coll P."/>
            <person name="Trujillo M.E."/>
        </authorList>
    </citation>
    <scope>NUCLEOTIDE SEQUENCE [LARGE SCALE GENOMIC DNA]</scope>
    <source>
        <strain evidence="2">Lupac 08</strain>
    </source>
</reference>
<evidence type="ECO:0000313" key="1">
    <source>
        <dbReference type="EMBL" id="CCH17836.1"/>
    </source>
</evidence>
<sequence length="135" mass="15124">MLERYSSIQWNVSRNSRISYYWLRWQMDPEQVHLAVEHENLVLLAELLDNGADINAEVDGLSLLQHAIDVEVDGHVQTGEPLHVDTTVLLLAKGADAAVRSNRGHGSSAAEYASFRGHWLAVCVIDAWLRRPPIS</sequence>
<dbReference type="InterPro" id="IPR036770">
    <property type="entry name" value="Ankyrin_rpt-contain_sf"/>
</dbReference>
<protein>
    <submittedName>
        <fullName evidence="1">Ankyrin repeat-containing protein</fullName>
    </submittedName>
</protein>
<dbReference type="STRING" id="1150864.MILUP08_42767"/>
<gene>
    <name evidence="1" type="ORF">MILUP08_42767</name>
</gene>
<keyword evidence="2" id="KW-1185">Reference proteome</keyword>
<comment type="caution">
    <text evidence="1">The sequence shown here is derived from an EMBL/GenBank/DDBJ whole genome shotgun (WGS) entry which is preliminary data.</text>
</comment>